<dbReference type="Proteomes" id="UP000589521">
    <property type="component" value="Unassembled WGS sequence"/>
</dbReference>
<accession>A0A7Z0S4R5</accession>
<organism evidence="1 2">
    <name type="scientific">Streptococcus danieliae</name>
    <dbReference type="NCBI Taxonomy" id="747656"/>
    <lineage>
        <taxon>Bacteria</taxon>
        <taxon>Bacillati</taxon>
        <taxon>Bacillota</taxon>
        <taxon>Bacilli</taxon>
        <taxon>Lactobacillales</taxon>
        <taxon>Streptococcaceae</taxon>
        <taxon>Streptococcus</taxon>
    </lineage>
</organism>
<gene>
    <name evidence="1" type="ORF">HZY94_04570</name>
</gene>
<dbReference type="RefSeq" id="WP_179925187.1">
    <property type="nucleotide sequence ID" value="NZ_JACBXX010000113.1"/>
</dbReference>
<protein>
    <submittedName>
        <fullName evidence="1">Uncharacterized protein</fullName>
    </submittedName>
</protein>
<comment type="caution">
    <text evidence="1">The sequence shown here is derived from an EMBL/GenBank/DDBJ whole genome shotgun (WGS) entry which is preliminary data.</text>
</comment>
<proteinExistence type="predicted"/>
<name>A0A7Z0S4R5_9STRE</name>
<dbReference type="AlphaFoldDB" id="A0A7Z0S4R5"/>
<dbReference type="EMBL" id="JACBXX010000113">
    <property type="protein sequence ID" value="NYS96454.1"/>
    <property type="molecule type" value="Genomic_DNA"/>
</dbReference>
<sequence length="71" mass="8173">MILVTEKEVLKSEVERFLWENYQITPEAVSSVTNVVLKNWFEELDNEGSHLTADLIADTIVDIANRCSLYE</sequence>
<evidence type="ECO:0000313" key="1">
    <source>
        <dbReference type="EMBL" id="NYS96454.1"/>
    </source>
</evidence>
<evidence type="ECO:0000313" key="2">
    <source>
        <dbReference type="Proteomes" id="UP000589521"/>
    </source>
</evidence>
<reference evidence="1 2" key="1">
    <citation type="submission" date="2020-07" db="EMBL/GenBank/DDBJ databases">
        <title>MOT database genomes.</title>
        <authorList>
            <person name="Joseph S."/>
            <person name="Aduse-Opoku J."/>
            <person name="Hashim A."/>
            <person name="Wade W."/>
            <person name="Curtis M."/>
        </authorList>
    </citation>
    <scope>NUCLEOTIDE SEQUENCE [LARGE SCALE GENOMIC DNA]</scope>
    <source>
        <strain evidence="1 2">STR</strain>
    </source>
</reference>